<proteinExistence type="predicted"/>
<protein>
    <submittedName>
        <fullName evidence="2">Uncharacterized protein</fullName>
    </submittedName>
</protein>
<keyword evidence="3" id="KW-1185">Reference proteome</keyword>
<feature type="coiled-coil region" evidence="1">
    <location>
        <begin position="691"/>
        <end position="749"/>
    </location>
</feature>
<comment type="caution">
    <text evidence="2">The sequence shown here is derived from an EMBL/GenBank/DDBJ whole genome shotgun (WGS) entry which is preliminary data.</text>
</comment>
<reference evidence="2 3" key="1">
    <citation type="submission" date="2016-11" db="EMBL/GenBank/DDBJ databases">
        <title>The macronuclear genome of Stentor coeruleus: a giant cell with tiny introns.</title>
        <authorList>
            <person name="Slabodnick M."/>
            <person name="Ruby J.G."/>
            <person name="Reiff S.B."/>
            <person name="Swart E.C."/>
            <person name="Gosai S."/>
            <person name="Prabakaran S."/>
            <person name="Witkowska E."/>
            <person name="Larue G.E."/>
            <person name="Fisher S."/>
            <person name="Freeman R.M."/>
            <person name="Gunawardena J."/>
            <person name="Chu W."/>
            <person name="Stover N.A."/>
            <person name="Gregory B.D."/>
            <person name="Nowacki M."/>
            <person name="Derisi J."/>
            <person name="Roy S.W."/>
            <person name="Marshall W.F."/>
            <person name="Sood P."/>
        </authorList>
    </citation>
    <scope>NUCLEOTIDE SEQUENCE [LARGE SCALE GENOMIC DNA]</scope>
    <source>
        <strain evidence="2">WM001</strain>
    </source>
</reference>
<dbReference type="EMBL" id="MPUH01000014">
    <property type="protein sequence ID" value="OMJ95269.1"/>
    <property type="molecule type" value="Genomic_DNA"/>
</dbReference>
<gene>
    <name evidence="2" type="ORF">SteCoe_1322</name>
</gene>
<dbReference type="SUPFAM" id="SSF50978">
    <property type="entry name" value="WD40 repeat-like"/>
    <property type="match status" value="1"/>
</dbReference>
<feature type="coiled-coil region" evidence="1">
    <location>
        <begin position="241"/>
        <end position="289"/>
    </location>
</feature>
<dbReference type="InterPro" id="IPR036322">
    <property type="entry name" value="WD40_repeat_dom_sf"/>
</dbReference>
<dbReference type="Proteomes" id="UP000187209">
    <property type="component" value="Unassembled WGS sequence"/>
</dbReference>
<feature type="coiled-coil region" evidence="1">
    <location>
        <begin position="519"/>
        <end position="595"/>
    </location>
</feature>
<accession>A0A1R2D1X0</accession>
<name>A0A1R2D1X0_9CILI</name>
<evidence type="ECO:0000256" key="1">
    <source>
        <dbReference type="SAM" id="Coils"/>
    </source>
</evidence>
<evidence type="ECO:0000313" key="3">
    <source>
        <dbReference type="Proteomes" id="UP000187209"/>
    </source>
</evidence>
<feature type="coiled-coil region" evidence="1">
    <location>
        <begin position="326"/>
        <end position="381"/>
    </location>
</feature>
<evidence type="ECO:0000313" key="2">
    <source>
        <dbReference type="EMBL" id="OMJ95269.1"/>
    </source>
</evidence>
<keyword evidence="1" id="KW-0175">Coiled coil</keyword>
<sequence length="932" mass="109058">MESSLCTYPTCKDPASFICSICSTNPLCDLHYFVHKKLKSLHKKRFCSSALSSSAAFFEKLTKQITAKKQEIILDFIKTSKNLKILVDEKIKPVIFLKEKIEKAQKYIQSFDDEGFEINKGEIHSFVMNTMIEGEYEEKIEKICEIAKIILEKSHLEYEFGLSVGEIKEIIMRYERILLEKQELIMELDKNKEVVRGLEVKAMELEEIKMRFMSKKNDFDEKSMTIGKVLNEFEEKTLKGVEDVIKKVKDFEDKNKKLSEKLRNKGESLREIENQVMIKDKKIQELEEKHFKDTTKIQYLEKVMIVSLEDELKTKGKGITSLIISLESSQKSLKSLQERYKALEKSNLGLVTELAAAKFEIKRVEEKLKFIEQSKNLEIKQLKHVHKEIIESILSDFTHKINEIKLEKLHFQKKAKSFQEELRKIHEVKPEYYQKDDYLNFSTQFSIKIDSSPPDRALANRSKSFSQHKKLLSLGNASEISMMEALEELQLSELDEKDRKISLDSDKTLLANSFFVEINEKLTAENENLKIRIEEINCAKKHLEQQVSSMIKDSSNLKYHTEELEKNKAKIETEIENQDKKLRELSEEYEKIKYELKDQQGYENKNIDKNTIKELEEKVASQGKTIQILSTTIESLSKNNDFYDVKIKNSAPSSEENNENLLNLLEYAKKESEYYKNLYYNVTQDNHQELLKKQTEVISALQTEVEAFQKDWKKSQEKIQGLESELVNLKNIEKAYETLKENWAESEKERIVLEKHIYNRIVKALKGPRNAFLNDDIKLNLVHGRKSSSDIPTDFPNIYKTYIEMESFWWVHSNDMGICKIDKRTKNVVFSYTNDINKFSCFYISPDCQYLVLYNTSDILILQVMEMELQKKQALKHHGINCIKFSENSQFCVFIGTSISVWSLKYSKLINKFTEKEFDVVRTAFEICVGSL</sequence>
<dbReference type="AlphaFoldDB" id="A0A1R2D1X0"/>
<organism evidence="2 3">
    <name type="scientific">Stentor coeruleus</name>
    <dbReference type="NCBI Taxonomy" id="5963"/>
    <lineage>
        <taxon>Eukaryota</taxon>
        <taxon>Sar</taxon>
        <taxon>Alveolata</taxon>
        <taxon>Ciliophora</taxon>
        <taxon>Postciliodesmatophora</taxon>
        <taxon>Heterotrichea</taxon>
        <taxon>Heterotrichida</taxon>
        <taxon>Stentoridae</taxon>
        <taxon>Stentor</taxon>
    </lineage>
</organism>